<evidence type="ECO:0000313" key="2">
    <source>
        <dbReference type="WBParaSite" id="nRc.2.0.1.t42614-RA"/>
    </source>
</evidence>
<dbReference type="WBParaSite" id="nRc.2.0.1.t42614-RA">
    <property type="protein sequence ID" value="nRc.2.0.1.t42614-RA"/>
    <property type="gene ID" value="nRc.2.0.1.g42614"/>
</dbReference>
<proteinExistence type="predicted"/>
<dbReference type="AlphaFoldDB" id="A0A915KWS5"/>
<name>A0A915KWS5_ROMCU</name>
<sequence length="228" mass="24783">MMINPIFTANPKKSRLKKPIWQAQPSPHQPHSRPLEVTTLTKPIFLVAQVSVLISPHCQQWVNSTVFPTTTATIPDVIVQPLATNRVAAGLPIETAIINVTNGHCPLLFINNMLNSIKLSLNQLMAMVKQMLGHAQSSVDCQVATAAADPNLTDHDPAALDESFPCHTDQQKLDFTLNKMKAKTYITTAQKTKALCMLGQNGDVSSLPNIKPTITSKLTISIDTGTAK</sequence>
<protein>
    <submittedName>
        <fullName evidence="2">Uncharacterized protein</fullName>
    </submittedName>
</protein>
<organism evidence="1 2">
    <name type="scientific">Romanomermis culicivorax</name>
    <name type="common">Nematode worm</name>
    <dbReference type="NCBI Taxonomy" id="13658"/>
    <lineage>
        <taxon>Eukaryota</taxon>
        <taxon>Metazoa</taxon>
        <taxon>Ecdysozoa</taxon>
        <taxon>Nematoda</taxon>
        <taxon>Enoplea</taxon>
        <taxon>Dorylaimia</taxon>
        <taxon>Mermithida</taxon>
        <taxon>Mermithoidea</taxon>
        <taxon>Mermithidae</taxon>
        <taxon>Romanomermis</taxon>
    </lineage>
</organism>
<reference evidence="2" key="1">
    <citation type="submission" date="2022-11" db="UniProtKB">
        <authorList>
            <consortium name="WormBaseParasite"/>
        </authorList>
    </citation>
    <scope>IDENTIFICATION</scope>
</reference>
<keyword evidence="1" id="KW-1185">Reference proteome</keyword>
<evidence type="ECO:0000313" key="1">
    <source>
        <dbReference type="Proteomes" id="UP000887565"/>
    </source>
</evidence>
<dbReference type="Proteomes" id="UP000887565">
    <property type="component" value="Unplaced"/>
</dbReference>
<accession>A0A915KWS5</accession>